<comment type="caution">
    <text evidence="1">The sequence shown here is derived from an EMBL/GenBank/DDBJ whole genome shotgun (WGS) entry which is preliminary data.</text>
</comment>
<reference evidence="1" key="1">
    <citation type="submission" date="2020-07" db="EMBL/GenBank/DDBJ databases">
        <title>Multicomponent nature underlies the extraordinary mechanical properties of spider dragline silk.</title>
        <authorList>
            <person name="Kono N."/>
            <person name="Nakamura H."/>
            <person name="Mori M."/>
            <person name="Yoshida Y."/>
            <person name="Ohtoshi R."/>
            <person name="Malay A.D."/>
            <person name="Moran D.A.P."/>
            <person name="Tomita M."/>
            <person name="Numata K."/>
            <person name="Arakawa K."/>
        </authorList>
    </citation>
    <scope>NUCLEOTIDE SEQUENCE</scope>
</reference>
<dbReference type="AlphaFoldDB" id="A0A8X6HKC9"/>
<accession>A0A8X6HKC9</accession>
<evidence type="ECO:0000313" key="1">
    <source>
        <dbReference type="EMBL" id="GFR04759.1"/>
    </source>
</evidence>
<evidence type="ECO:0000313" key="2">
    <source>
        <dbReference type="Proteomes" id="UP000887116"/>
    </source>
</evidence>
<sequence length="127" mass="14259">MMYSAIKLCASLRETLKVIECLEDDIVAQNVQMRNVGTPCRLYAPSPHPVFSPNMNCLSNRIHPAFSMESTLPLYSNYEASPKPPGYDALPPEQQLPPTYMEVVPAVLVNRQPKTEEMGRQTTYNSV</sequence>
<organism evidence="1 2">
    <name type="scientific">Trichonephila clavata</name>
    <name type="common">Joro spider</name>
    <name type="synonym">Nephila clavata</name>
    <dbReference type="NCBI Taxonomy" id="2740835"/>
    <lineage>
        <taxon>Eukaryota</taxon>
        <taxon>Metazoa</taxon>
        <taxon>Ecdysozoa</taxon>
        <taxon>Arthropoda</taxon>
        <taxon>Chelicerata</taxon>
        <taxon>Arachnida</taxon>
        <taxon>Araneae</taxon>
        <taxon>Araneomorphae</taxon>
        <taxon>Entelegynae</taxon>
        <taxon>Araneoidea</taxon>
        <taxon>Nephilidae</taxon>
        <taxon>Trichonephila</taxon>
    </lineage>
</organism>
<dbReference type="EMBL" id="BMAO01005918">
    <property type="protein sequence ID" value="GFR04759.1"/>
    <property type="molecule type" value="Genomic_DNA"/>
</dbReference>
<gene>
    <name evidence="1" type="primary">NCL1_17485</name>
    <name evidence="1" type="ORF">TNCT_53891</name>
</gene>
<name>A0A8X6HKC9_TRICU</name>
<keyword evidence="2" id="KW-1185">Reference proteome</keyword>
<proteinExistence type="predicted"/>
<protein>
    <submittedName>
        <fullName evidence="1">Uncharacterized protein</fullName>
    </submittedName>
</protein>
<dbReference type="Proteomes" id="UP000887116">
    <property type="component" value="Unassembled WGS sequence"/>
</dbReference>
<dbReference type="OrthoDB" id="6428497at2759"/>